<feature type="non-terminal residue" evidence="1">
    <location>
        <position position="300"/>
    </location>
</feature>
<dbReference type="EMBL" id="CM043797">
    <property type="protein sequence ID" value="KAI4815178.1"/>
    <property type="molecule type" value="Genomic_DNA"/>
</dbReference>
<name>A0ACB9WPP9_CHAAC</name>
<dbReference type="Proteomes" id="UP001057452">
    <property type="component" value="Chromosome 13"/>
</dbReference>
<proteinExistence type="predicted"/>
<organism evidence="1 2">
    <name type="scientific">Chaenocephalus aceratus</name>
    <name type="common">Blackfin icefish</name>
    <name type="synonym">Chaenichthys aceratus</name>
    <dbReference type="NCBI Taxonomy" id="36190"/>
    <lineage>
        <taxon>Eukaryota</taxon>
        <taxon>Metazoa</taxon>
        <taxon>Chordata</taxon>
        <taxon>Craniata</taxon>
        <taxon>Vertebrata</taxon>
        <taxon>Euteleostomi</taxon>
        <taxon>Actinopterygii</taxon>
        <taxon>Neopterygii</taxon>
        <taxon>Teleostei</taxon>
        <taxon>Neoteleostei</taxon>
        <taxon>Acanthomorphata</taxon>
        <taxon>Eupercaria</taxon>
        <taxon>Perciformes</taxon>
        <taxon>Notothenioidei</taxon>
        <taxon>Channichthyidae</taxon>
        <taxon>Chaenocephalus</taxon>
    </lineage>
</organism>
<keyword evidence="2" id="KW-1185">Reference proteome</keyword>
<sequence length="300" mass="34837">MARHTHSRFTAEMVIEMLHQEQDKEDGAILDSDSDLSDDDVDYVPQGQAEVAGDEEDSLDELEDSSDESSEEEAQTQANRISKKGSYWNEQPPLKAHNILRTRTRGDKSWDVALRELFLDPLHNLMYKATMGFHRYEDIRRLIRFDDKRTRAVRLETDHMAAFRYVWDCFLANCKKVFVPTEIRHTGRNITMDNFFTSIPLAENLLEKNLTLVGTLCQNKPDIPPVMKPNKLREKYSSKFGFCGNMTMRRTRRWPMVLWHNVLDVATLNAFTSYTAQHPGYMGVVTNARRLFIKELGKEL</sequence>
<protein>
    <submittedName>
        <fullName evidence="1">Uncharacterized protein</fullName>
    </submittedName>
</protein>
<comment type="caution">
    <text evidence="1">The sequence shown here is derived from an EMBL/GenBank/DDBJ whole genome shotgun (WGS) entry which is preliminary data.</text>
</comment>
<evidence type="ECO:0000313" key="1">
    <source>
        <dbReference type="EMBL" id="KAI4815178.1"/>
    </source>
</evidence>
<evidence type="ECO:0000313" key="2">
    <source>
        <dbReference type="Proteomes" id="UP001057452"/>
    </source>
</evidence>
<accession>A0ACB9WPP9</accession>
<reference evidence="1" key="1">
    <citation type="submission" date="2022-05" db="EMBL/GenBank/DDBJ databases">
        <title>Chromosome-level genome of Chaenocephalus aceratus.</title>
        <authorList>
            <person name="Park H."/>
        </authorList>
    </citation>
    <scope>NUCLEOTIDE SEQUENCE</scope>
    <source>
        <strain evidence="1">KU_202001</strain>
    </source>
</reference>
<gene>
    <name evidence="1" type="ORF">KUCAC02_005335</name>
</gene>